<dbReference type="PANTHER" id="PTHR43158">
    <property type="entry name" value="SKFA PEPTIDE EXPORT ATP-BINDING PROTEIN SKFE"/>
    <property type="match status" value="1"/>
</dbReference>
<dbReference type="RefSeq" id="WP_275117344.1">
    <property type="nucleotide sequence ID" value="NZ_JAOTPO010000002.1"/>
</dbReference>
<dbReference type="InterPro" id="IPR027417">
    <property type="entry name" value="P-loop_NTPase"/>
</dbReference>
<dbReference type="SUPFAM" id="SSF52540">
    <property type="entry name" value="P-loop containing nucleoside triphosphate hydrolases"/>
    <property type="match status" value="1"/>
</dbReference>
<dbReference type="PROSITE" id="PS50893">
    <property type="entry name" value="ABC_TRANSPORTER_2"/>
    <property type="match status" value="1"/>
</dbReference>
<dbReference type="InterPro" id="IPR003593">
    <property type="entry name" value="AAA+_ATPase"/>
</dbReference>
<proteinExistence type="predicted"/>
<evidence type="ECO:0000259" key="3">
    <source>
        <dbReference type="PROSITE" id="PS50893"/>
    </source>
</evidence>
<comment type="caution">
    <text evidence="4">The sequence shown here is derived from an EMBL/GenBank/DDBJ whole genome shotgun (WGS) entry which is preliminary data.</text>
</comment>
<feature type="domain" description="ABC transporter" evidence="3">
    <location>
        <begin position="2"/>
        <end position="227"/>
    </location>
</feature>
<keyword evidence="5" id="KW-1185">Reference proteome</keyword>
<dbReference type="PROSITE" id="PS00211">
    <property type="entry name" value="ABC_TRANSPORTER_1"/>
    <property type="match status" value="1"/>
</dbReference>
<sequence length="292" mass="33456">MIEIKQLSKSIHNHQVLSDINFELKPGNIIGLIGRNGAGKTTLLRLLVGILLPSRGDVLLEGKSIYQFPEVKKEIVFVPDSPEALKSYSTQEIVKLYKQIYPNFDETYFYELLDRFSLPKTRRVGNYSKGMKALFALVLAFSTRAKYILLDEPTDGLDVIIKKKILRYIIEEVAEQQVSVIISSHRLDELEFMADQIIVIKDGTIESNYDLDEMKQSYRKVQVVFKEYLPDELKNYVNVLSQTGRVYTLLIDGDLAEKEAEIKKYEPLLYEELSVVLEDIFVAKLGGEDFAE</sequence>
<accession>A0ABT5VBQ8</accession>
<reference evidence="4" key="1">
    <citation type="submission" date="2024-05" db="EMBL/GenBank/DDBJ databases">
        <title>Alkalihalobacillus sp. strain MEB203 novel alkaliphilic bacterium from Lonar Lake, India.</title>
        <authorList>
            <person name="Joshi A."/>
            <person name="Thite S."/>
            <person name="Mengade P."/>
        </authorList>
    </citation>
    <scope>NUCLEOTIDE SEQUENCE</scope>
    <source>
        <strain evidence="4">MEB 203</strain>
    </source>
</reference>
<dbReference type="Gene3D" id="3.40.50.300">
    <property type="entry name" value="P-loop containing nucleotide triphosphate hydrolases"/>
    <property type="match status" value="1"/>
</dbReference>
<dbReference type="GO" id="GO:0005524">
    <property type="term" value="F:ATP binding"/>
    <property type="evidence" value="ECO:0007669"/>
    <property type="project" value="UniProtKB-KW"/>
</dbReference>
<dbReference type="EMBL" id="JAOTPO010000002">
    <property type="protein sequence ID" value="MDE5412710.1"/>
    <property type="molecule type" value="Genomic_DNA"/>
</dbReference>
<dbReference type="CDD" id="cd03230">
    <property type="entry name" value="ABC_DR_subfamily_A"/>
    <property type="match status" value="1"/>
</dbReference>
<evidence type="ECO:0000256" key="2">
    <source>
        <dbReference type="ARBA" id="ARBA00022840"/>
    </source>
</evidence>
<gene>
    <name evidence="4" type="ORF">N7Z68_04880</name>
</gene>
<organism evidence="4 5">
    <name type="scientific">Alkalihalobacterium chitinilyticum</name>
    <dbReference type="NCBI Taxonomy" id="2980103"/>
    <lineage>
        <taxon>Bacteria</taxon>
        <taxon>Bacillati</taxon>
        <taxon>Bacillota</taxon>
        <taxon>Bacilli</taxon>
        <taxon>Bacillales</taxon>
        <taxon>Bacillaceae</taxon>
        <taxon>Alkalihalobacterium</taxon>
    </lineage>
</organism>
<dbReference type="SMART" id="SM00382">
    <property type="entry name" value="AAA"/>
    <property type="match status" value="1"/>
</dbReference>
<evidence type="ECO:0000313" key="5">
    <source>
        <dbReference type="Proteomes" id="UP001148125"/>
    </source>
</evidence>
<dbReference type="InterPro" id="IPR017871">
    <property type="entry name" value="ABC_transporter-like_CS"/>
</dbReference>
<protein>
    <submittedName>
        <fullName evidence="4">ABC transporter ATP-binding protein</fullName>
    </submittedName>
</protein>
<keyword evidence="2 4" id="KW-0067">ATP-binding</keyword>
<keyword evidence="1" id="KW-0547">Nucleotide-binding</keyword>
<dbReference type="Proteomes" id="UP001148125">
    <property type="component" value="Unassembled WGS sequence"/>
</dbReference>
<dbReference type="InterPro" id="IPR003439">
    <property type="entry name" value="ABC_transporter-like_ATP-bd"/>
</dbReference>
<evidence type="ECO:0000256" key="1">
    <source>
        <dbReference type="ARBA" id="ARBA00022741"/>
    </source>
</evidence>
<evidence type="ECO:0000313" key="4">
    <source>
        <dbReference type="EMBL" id="MDE5412710.1"/>
    </source>
</evidence>
<dbReference type="PANTHER" id="PTHR43158:SF10">
    <property type="entry name" value="ABC TRANSPORTER ATP-BINDING PROTEIN YTRB"/>
    <property type="match status" value="1"/>
</dbReference>
<name>A0ABT5VBQ8_9BACI</name>
<dbReference type="Pfam" id="PF00005">
    <property type="entry name" value="ABC_tran"/>
    <property type="match status" value="1"/>
</dbReference>